<evidence type="ECO:0000256" key="1">
    <source>
        <dbReference type="SAM" id="Phobius"/>
    </source>
</evidence>
<dbReference type="EMBL" id="OIVN01001311">
    <property type="protein sequence ID" value="SPC92473.1"/>
    <property type="molecule type" value="Genomic_DNA"/>
</dbReference>
<reference evidence="2" key="1">
    <citation type="submission" date="2018-02" db="EMBL/GenBank/DDBJ databases">
        <authorList>
            <person name="Cohen D.B."/>
            <person name="Kent A.D."/>
        </authorList>
    </citation>
    <scope>NUCLEOTIDE SEQUENCE</scope>
</reference>
<feature type="transmembrane region" description="Helical" evidence="1">
    <location>
        <begin position="249"/>
        <end position="268"/>
    </location>
</feature>
<proteinExistence type="predicted"/>
<sequence length="309" mass="33511">MAPGSWGVGAVFRAFPAKIPTKRGKPPANRELHVVAVAIFPTHLGSRINFQRVGKTLRTKAALLRGKLGFARYDLANRGRWNVPYVKGSFSDRDSGLTGGALDDPALHRGELGFARYDLANRGRWNVPYVKESFSDRDSGLTGGALDDPGVACCSWTLVGSGQLGLGCLVLHADTRENPGVGSGNELVIEDEGDFDVAGAAESAAAAILPPFASLERLGVQISAVPAEILDFFQAMWKKYGNFISHFKLGIFVGGAMLTLLCCVLAHMRNTNLEDVIETKILEWKSVVQELIQEGFLLEFMLDHLREIA</sequence>
<dbReference type="AlphaFoldDB" id="A0A2N9FZ20"/>
<evidence type="ECO:0000313" key="2">
    <source>
        <dbReference type="EMBL" id="SPC92473.1"/>
    </source>
</evidence>
<keyword evidence="1" id="KW-0812">Transmembrane</keyword>
<accession>A0A2N9FZ20</accession>
<organism evidence="2">
    <name type="scientific">Fagus sylvatica</name>
    <name type="common">Beechnut</name>
    <dbReference type="NCBI Taxonomy" id="28930"/>
    <lineage>
        <taxon>Eukaryota</taxon>
        <taxon>Viridiplantae</taxon>
        <taxon>Streptophyta</taxon>
        <taxon>Embryophyta</taxon>
        <taxon>Tracheophyta</taxon>
        <taxon>Spermatophyta</taxon>
        <taxon>Magnoliopsida</taxon>
        <taxon>eudicotyledons</taxon>
        <taxon>Gunneridae</taxon>
        <taxon>Pentapetalae</taxon>
        <taxon>rosids</taxon>
        <taxon>fabids</taxon>
        <taxon>Fagales</taxon>
        <taxon>Fagaceae</taxon>
        <taxon>Fagus</taxon>
    </lineage>
</organism>
<gene>
    <name evidence="2" type="ORF">FSB_LOCUS20355</name>
</gene>
<protein>
    <submittedName>
        <fullName evidence="2">Uncharacterized protein</fullName>
    </submittedName>
</protein>
<keyword evidence="1" id="KW-1133">Transmembrane helix</keyword>
<keyword evidence="1" id="KW-0472">Membrane</keyword>
<name>A0A2N9FZ20_FAGSY</name>